<sequence>MRKRQKAPVAASAAASSAAADSANQPPCLFRLPQDIERELFFAIGADGLALFRHTCPLGSQRVSDDYLKSQIDRLIVAKAIQNVVSYRVPRRARRDQLRPMDFLLRLLYVIENGGAWVGWEAIVRMAEHLGHGPGKWPIELHSADVEAVGSRAVFDGRCEALRQLSFIGRRISHRGDATLERVNGEEWLDGSQLTIVTLQTLTANHPFRDRFDPNNPVCGHQGHDYASVRDAVVQK</sequence>
<dbReference type="Proteomes" id="UP000041254">
    <property type="component" value="Unassembled WGS sequence"/>
</dbReference>
<reference evidence="1 2" key="1">
    <citation type="submission" date="2014-11" db="EMBL/GenBank/DDBJ databases">
        <authorList>
            <person name="Zhu J."/>
            <person name="Qi W."/>
            <person name="Song R."/>
        </authorList>
    </citation>
    <scope>NUCLEOTIDE SEQUENCE [LARGE SCALE GENOMIC DNA]</scope>
</reference>
<dbReference type="VEuPathDB" id="CryptoDB:Vbra_8171"/>
<gene>
    <name evidence="1" type="ORF">Vbra_8171</name>
</gene>
<evidence type="ECO:0000313" key="1">
    <source>
        <dbReference type="EMBL" id="CEM01726.1"/>
    </source>
</evidence>
<dbReference type="PhylomeDB" id="A0A0G4EUG1"/>
<accession>A0A0G4EUG1</accession>
<dbReference type="EMBL" id="CDMY01000308">
    <property type="protein sequence ID" value="CEM01726.1"/>
    <property type="molecule type" value="Genomic_DNA"/>
</dbReference>
<protein>
    <submittedName>
        <fullName evidence="1">Uncharacterized protein</fullName>
    </submittedName>
</protein>
<dbReference type="AlphaFoldDB" id="A0A0G4EUG1"/>
<keyword evidence="2" id="KW-1185">Reference proteome</keyword>
<organism evidence="1 2">
    <name type="scientific">Vitrella brassicaformis (strain CCMP3155)</name>
    <dbReference type="NCBI Taxonomy" id="1169540"/>
    <lineage>
        <taxon>Eukaryota</taxon>
        <taxon>Sar</taxon>
        <taxon>Alveolata</taxon>
        <taxon>Colpodellida</taxon>
        <taxon>Vitrellaceae</taxon>
        <taxon>Vitrella</taxon>
    </lineage>
</organism>
<dbReference type="InParanoid" id="A0A0G4EUG1"/>
<name>A0A0G4EUG1_VITBC</name>
<proteinExistence type="predicted"/>
<evidence type="ECO:0000313" key="2">
    <source>
        <dbReference type="Proteomes" id="UP000041254"/>
    </source>
</evidence>